<feature type="region of interest" description="Disordered" evidence="1">
    <location>
        <begin position="71"/>
        <end position="102"/>
    </location>
</feature>
<comment type="caution">
    <text evidence="2">The sequence shown here is derived from an EMBL/GenBank/DDBJ whole genome shotgun (WGS) entry which is preliminary data.</text>
</comment>
<dbReference type="GO" id="GO:0005634">
    <property type="term" value="C:nucleus"/>
    <property type="evidence" value="ECO:0000318"/>
    <property type="project" value="GO_Central"/>
</dbReference>
<dbReference type="GO" id="GO:0000070">
    <property type="term" value="P:mitotic sister chromatid segregation"/>
    <property type="evidence" value="ECO:0000318"/>
    <property type="project" value="GO_Central"/>
</dbReference>
<dbReference type="Pfam" id="PF12422">
    <property type="entry name" value="Condensin2nSMC"/>
    <property type="match status" value="1"/>
</dbReference>
<dbReference type="InterPro" id="IPR011989">
    <property type="entry name" value="ARM-like"/>
</dbReference>
<dbReference type="PANTHER" id="PTHR16199">
    <property type="entry name" value="CONDENSIN-2 COMPLEX SUBUNIT G2"/>
    <property type="match status" value="1"/>
</dbReference>
<proteinExistence type="predicted"/>
<dbReference type="SUPFAM" id="SSF48371">
    <property type="entry name" value="ARM repeat"/>
    <property type="match status" value="1"/>
</dbReference>
<feature type="compositionally biased region" description="Basic residues" evidence="1">
    <location>
        <begin position="83"/>
        <end position="95"/>
    </location>
</feature>
<reference evidence="3" key="1">
    <citation type="journal article" date="2016" name="Nat. Biotechnol.">
        <title>Sequencing wild and cultivated cassava and related species reveals extensive interspecific hybridization and genetic diversity.</title>
        <authorList>
            <person name="Bredeson J.V."/>
            <person name="Lyons J.B."/>
            <person name="Prochnik S.E."/>
            <person name="Wu G.A."/>
            <person name="Ha C.M."/>
            <person name="Edsinger-Gonzales E."/>
            <person name="Grimwood J."/>
            <person name="Schmutz J."/>
            <person name="Rabbi I.Y."/>
            <person name="Egesi C."/>
            <person name="Nauluvula P."/>
            <person name="Lebot V."/>
            <person name="Ndunguru J."/>
            <person name="Mkamilo G."/>
            <person name="Bart R.S."/>
            <person name="Setter T.L."/>
            <person name="Gleadow R.M."/>
            <person name="Kulakow P."/>
            <person name="Ferguson M.E."/>
            <person name="Rounsley S."/>
            <person name="Rokhsar D.S."/>
        </authorList>
    </citation>
    <scope>NUCLEOTIDE SEQUENCE [LARGE SCALE GENOMIC DNA]</scope>
    <source>
        <strain evidence="3">cv. AM560-2</strain>
    </source>
</reference>
<evidence type="ECO:0000256" key="1">
    <source>
        <dbReference type="SAM" id="MobiDB-lite"/>
    </source>
</evidence>
<dbReference type="InterPro" id="IPR024741">
    <property type="entry name" value="Condensin2_G2"/>
</dbReference>
<evidence type="ECO:0000313" key="3">
    <source>
        <dbReference type="Proteomes" id="UP000091857"/>
    </source>
</evidence>
<name>A0A2C9UR18_MANES</name>
<keyword evidence="3" id="KW-1185">Reference proteome</keyword>
<protein>
    <submittedName>
        <fullName evidence="2">Uncharacterized protein</fullName>
    </submittedName>
</protein>
<dbReference type="EMBL" id="CM004399">
    <property type="protein sequence ID" value="OAY33635.1"/>
    <property type="molecule type" value="Genomic_DNA"/>
</dbReference>
<sequence length="1252" mass="140055">MEKRLRSSLRSSAEDFLSSAGKLNLRSSKSTLKTLIHAIPASSPLCSSLPSSLHHSISDSILSFQNLLENPQPPSPDLAKSPPSKRLRRSSRKNKPNSPKIEFNVTRGKQETPEKLQILVHVVFLCVSHPKKAFSPSDLLPAVQSLHDNLVMFESDPNLLLEIASLCEVYWKETLPGREMLISQSLPFFVSKSLTSKRKLDVHRVYALREAFALLDFEDESIDDLKLLLMRCVIAPLYLKTEDGRRFLAFIFGLSMQLLKDALAMIRSQIPFGRKSTSEAYGEVLFRAWKSAPGELKNEIENGFLQGVIEGAIHANSGVLGASIRRVLGGFISQRITDGVEKLLFRLAEPVIFRSLQVANSNVRLNTLHLLLDLFPLEDPDATKEVKDTMLDRQFFLLERLLLDDCPNVRVVAVEGCCRVLNLFWEIIPPSNITKILTKICDEMSHDTCNEVRLSTLNGLVYLLGNPQSHEILKVLLPRLGHLMLDNVLSTRVAIADLLLFIRDIQTFQFNKIVGLDVLLSTLANDQPQVAQKITRLLIPSYFPSKVSTEEACNRCVTLIKRSPLAGAKFCEFAVSEGASLKSLMELVRALVNLVLSHEKLDADQIEGLLAAASYLCNSLVAEPCYNDALKELFSGGKAKCMFAVASTVCAQSSVLNIFSAVCPEDIASLSTECMHLITNCSGISENAELQAEVRSAHKLLLACDAFNDMFEAQTKLLQKTAYRCHVKFGIELPKQRISPGRRKKGGSVKISAKWKHVSGKTASDFEDDYSIAAGIGWQIKDFLVTEGTRKALLESQSLDLPFLALKVISEVSILQCVFCEYMETSPLLAYTTLALHMTLQNINIRTNEHCAKKNDRTDSSSIPERTLLDDTIDHLLNCTEKLLAADDAVMSGNLPADSKQDTKKVNQAAKQKKPQPDASDSNFNGSLRDEQKIMSNKLKMLTAVLRFIVDFTAMSFLSHLHRRCLSFTSSYVKHVIFVLGRQYMERLQIKEDYLKVSILSLKSSFSYAAKLLNLILQDTTEASPPPPEAFELANDMLDLITAIEIYLGSSFAAQLTAVAKSWLPDLILALGSGTILKQTPIESTYMRALSQVKLHCPSWPSILAKTELFEMSEVNPDEDDHKISEPKEFPVFRKFIEMIILALKRNLNMLDAVGVIFLAHSVVGLERKDFALVLGLLHFVCVKLVGQEDKTWNELDMMLSSLPNIYPQIEREIEEQNNEDSRQKLLSTRALLEPVWLYHIYETGRFTVMEE</sequence>
<dbReference type="GO" id="GO:0000796">
    <property type="term" value="C:condensin complex"/>
    <property type="evidence" value="ECO:0000318"/>
    <property type="project" value="GO_Central"/>
</dbReference>
<accession>A0A2C9UR18</accession>
<dbReference type="PANTHER" id="PTHR16199:SF4">
    <property type="entry name" value="CONDENSIN-2 COMPLEX SUBUNIT G2"/>
    <property type="match status" value="1"/>
</dbReference>
<dbReference type="AlphaFoldDB" id="A0A2C9UR18"/>
<organism evidence="2 3">
    <name type="scientific">Manihot esculenta</name>
    <name type="common">Cassava</name>
    <name type="synonym">Jatropha manihot</name>
    <dbReference type="NCBI Taxonomy" id="3983"/>
    <lineage>
        <taxon>Eukaryota</taxon>
        <taxon>Viridiplantae</taxon>
        <taxon>Streptophyta</taxon>
        <taxon>Embryophyta</taxon>
        <taxon>Tracheophyta</taxon>
        <taxon>Spermatophyta</taxon>
        <taxon>Magnoliopsida</taxon>
        <taxon>eudicotyledons</taxon>
        <taxon>Gunneridae</taxon>
        <taxon>Pentapetalae</taxon>
        <taxon>rosids</taxon>
        <taxon>fabids</taxon>
        <taxon>Malpighiales</taxon>
        <taxon>Euphorbiaceae</taxon>
        <taxon>Crotonoideae</taxon>
        <taxon>Manihoteae</taxon>
        <taxon>Manihot</taxon>
    </lineage>
</organism>
<feature type="region of interest" description="Disordered" evidence="1">
    <location>
        <begin position="894"/>
        <end position="927"/>
    </location>
</feature>
<dbReference type="Gene3D" id="1.25.10.10">
    <property type="entry name" value="Leucine-rich Repeat Variant"/>
    <property type="match status" value="1"/>
</dbReference>
<dbReference type="OrthoDB" id="10062843at2759"/>
<evidence type="ECO:0000313" key="2">
    <source>
        <dbReference type="EMBL" id="OAY33635.1"/>
    </source>
</evidence>
<gene>
    <name evidence="2" type="ORF">MANES_13G112300v8</name>
</gene>
<dbReference type="STRING" id="3983.A0A2C9UR18"/>
<dbReference type="Gramene" id="Manes.13G112300.1.v8.1">
    <property type="protein sequence ID" value="Manes.13G112300.1.v8.1.CDS"/>
    <property type="gene ID" value="Manes.13G112300.v8.1"/>
</dbReference>
<dbReference type="InterPro" id="IPR016024">
    <property type="entry name" value="ARM-type_fold"/>
</dbReference>
<dbReference type="Proteomes" id="UP000091857">
    <property type="component" value="Chromosome 13"/>
</dbReference>